<keyword evidence="5 9" id="KW-0028">Amino-acid biosynthesis</keyword>
<evidence type="ECO:0000256" key="3">
    <source>
        <dbReference type="ARBA" id="ARBA00012572"/>
    </source>
</evidence>
<comment type="caution">
    <text evidence="11">The sequence shown here is derived from an EMBL/GenBank/DDBJ whole genome shotgun (WGS) entry which is preliminary data.</text>
</comment>
<evidence type="ECO:0000256" key="9">
    <source>
        <dbReference type="HAMAP-Rule" id="MF_00135"/>
    </source>
</evidence>
<dbReference type="Pfam" id="PF00697">
    <property type="entry name" value="PRAI"/>
    <property type="match status" value="1"/>
</dbReference>
<dbReference type="GO" id="GO:0004640">
    <property type="term" value="F:phosphoribosylanthranilate isomerase activity"/>
    <property type="evidence" value="ECO:0007669"/>
    <property type="project" value="UniProtKB-UniRule"/>
</dbReference>
<dbReference type="Gene3D" id="3.20.20.70">
    <property type="entry name" value="Aldolase class I"/>
    <property type="match status" value="1"/>
</dbReference>
<gene>
    <name evidence="9" type="primary">trpF</name>
    <name evidence="11" type="ORF">JKP34_07330</name>
</gene>
<evidence type="ECO:0000256" key="4">
    <source>
        <dbReference type="ARBA" id="ARBA00022272"/>
    </source>
</evidence>
<comment type="catalytic activity">
    <reaction evidence="1 9">
        <text>N-(5-phospho-beta-D-ribosyl)anthranilate = 1-(2-carboxyphenylamino)-1-deoxy-D-ribulose 5-phosphate</text>
        <dbReference type="Rhea" id="RHEA:21540"/>
        <dbReference type="ChEBI" id="CHEBI:18277"/>
        <dbReference type="ChEBI" id="CHEBI:58613"/>
        <dbReference type="EC" id="5.3.1.24"/>
    </reaction>
</comment>
<dbReference type="RefSeq" id="WP_201919201.1">
    <property type="nucleotide sequence ID" value="NZ_JAERQG010000001.1"/>
</dbReference>
<proteinExistence type="inferred from homology"/>
<sequence length="221" mass="25294">METKVKTPKVKICGMRYLPNVKEILEYQPDYLGFIFFVGSKRFTAAHEMDRIIKLDFGKTKRIGVFVNEEIDIILDFKERGYFSIVQLHGDESPEYVEKLSASGLEVIKAISVGDDFNKAQLKPFEGKVDYFLFDTKGKYRGGNGWKFNWNVLKDIDHQTPFFLSGGLTPDDVEKAVSLDIPELEALDFNSQLETKPGIKNINRVEELVKSLKEIKQTTLN</sequence>
<keyword evidence="7 9" id="KW-0057">Aromatic amino acid biosynthesis</keyword>
<keyword evidence="8 9" id="KW-0413">Isomerase</keyword>
<dbReference type="InterPro" id="IPR011060">
    <property type="entry name" value="RibuloseP-bd_barrel"/>
</dbReference>
<dbReference type="GO" id="GO:0000162">
    <property type="term" value="P:L-tryptophan biosynthetic process"/>
    <property type="evidence" value="ECO:0007669"/>
    <property type="project" value="UniProtKB-UniRule"/>
</dbReference>
<evidence type="ECO:0000256" key="6">
    <source>
        <dbReference type="ARBA" id="ARBA00022822"/>
    </source>
</evidence>
<dbReference type="HAMAP" id="MF_00135">
    <property type="entry name" value="PRAI"/>
    <property type="match status" value="1"/>
</dbReference>
<dbReference type="SUPFAM" id="SSF51366">
    <property type="entry name" value="Ribulose-phoshate binding barrel"/>
    <property type="match status" value="1"/>
</dbReference>
<dbReference type="CDD" id="cd00405">
    <property type="entry name" value="PRAI"/>
    <property type="match status" value="1"/>
</dbReference>
<name>A0A937AA10_9BACT</name>
<evidence type="ECO:0000256" key="8">
    <source>
        <dbReference type="ARBA" id="ARBA00023235"/>
    </source>
</evidence>
<dbReference type="PANTHER" id="PTHR42894:SF1">
    <property type="entry name" value="N-(5'-PHOSPHORIBOSYL)ANTHRANILATE ISOMERASE"/>
    <property type="match status" value="1"/>
</dbReference>
<evidence type="ECO:0000256" key="7">
    <source>
        <dbReference type="ARBA" id="ARBA00023141"/>
    </source>
</evidence>
<organism evidence="11 12">
    <name type="scientific">Marivirga atlantica</name>
    <dbReference type="NCBI Taxonomy" id="1548457"/>
    <lineage>
        <taxon>Bacteria</taxon>
        <taxon>Pseudomonadati</taxon>
        <taxon>Bacteroidota</taxon>
        <taxon>Cytophagia</taxon>
        <taxon>Cytophagales</taxon>
        <taxon>Marivirgaceae</taxon>
        <taxon>Marivirga</taxon>
    </lineage>
</organism>
<protein>
    <recommendedName>
        <fullName evidence="4 9">N-(5'-phosphoribosyl)anthranilate isomerase</fullName>
        <shortName evidence="9">PRAI</shortName>
        <ecNumber evidence="3 9">5.3.1.24</ecNumber>
    </recommendedName>
</protein>
<evidence type="ECO:0000259" key="10">
    <source>
        <dbReference type="Pfam" id="PF00697"/>
    </source>
</evidence>
<dbReference type="AlphaFoldDB" id="A0A937AA10"/>
<evidence type="ECO:0000313" key="11">
    <source>
        <dbReference type="EMBL" id="MBL0765056.1"/>
    </source>
</evidence>
<evidence type="ECO:0000256" key="1">
    <source>
        <dbReference type="ARBA" id="ARBA00001164"/>
    </source>
</evidence>
<dbReference type="Proteomes" id="UP000642920">
    <property type="component" value="Unassembled WGS sequence"/>
</dbReference>
<comment type="pathway">
    <text evidence="2 9">Amino-acid biosynthesis; L-tryptophan biosynthesis; L-tryptophan from chorismate: step 3/5.</text>
</comment>
<dbReference type="PANTHER" id="PTHR42894">
    <property type="entry name" value="N-(5'-PHOSPHORIBOSYL)ANTHRANILATE ISOMERASE"/>
    <property type="match status" value="1"/>
</dbReference>
<keyword evidence="6 9" id="KW-0822">Tryptophan biosynthesis</keyword>
<dbReference type="InterPro" id="IPR044643">
    <property type="entry name" value="TrpF_fam"/>
</dbReference>
<accession>A0A937AA10</accession>
<keyword evidence="12" id="KW-1185">Reference proteome</keyword>
<comment type="similarity">
    <text evidence="9">Belongs to the TrpF family.</text>
</comment>
<evidence type="ECO:0000256" key="2">
    <source>
        <dbReference type="ARBA" id="ARBA00004664"/>
    </source>
</evidence>
<reference evidence="11" key="1">
    <citation type="submission" date="2021-01" db="EMBL/GenBank/DDBJ databases">
        <title>Marivirga sp. nov., isolated from intertidal surface sediments.</title>
        <authorList>
            <person name="Zhang M."/>
        </authorList>
    </citation>
    <scope>NUCLEOTIDE SEQUENCE</scope>
    <source>
        <strain evidence="11">SM1354</strain>
    </source>
</reference>
<dbReference type="InterPro" id="IPR013785">
    <property type="entry name" value="Aldolase_TIM"/>
</dbReference>
<dbReference type="InterPro" id="IPR001240">
    <property type="entry name" value="PRAI_dom"/>
</dbReference>
<evidence type="ECO:0000313" key="12">
    <source>
        <dbReference type="Proteomes" id="UP000642920"/>
    </source>
</evidence>
<feature type="domain" description="N-(5'phosphoribosyl) anthranilate isomerase (PRAI)" evidence="10">
    <location>
        <begin position="10"/>
        <end position="210"/>
    </location>
</feature>
<dbReference type="EMBL" id="JAERQG010000001">
    <property type="protein sequence ID" value="MBL0765056.1"/>
    <property type="molecule type" value="Genomic_DNA"/>
</dbReference>
<dbReference type="EC" id="5.3.1.24" evidence="3 9"/>
<evidence type="ECO:0000256" key="5">
    <source>
        <dbReference type="ARBA" id="ARBA00022605"/>
    </source>
</evidence>